<dbReference type="PROSITE" id="PS00523">
    <property type="entry name" value="SULFATASE_1"/>
    <property type="match status" value="1"/>
</dbReference>
<dbReference type="GO" id="GO:0016787">
    <property type="term" value="F:hydrolase activity"/>
    <property type="evidence" value="ECO:0007669"/>
    <property type="project" value="UniProtKB-KW"/>
</dbReference>
<evidence type="ECO:0000313" key="4">
    <source>
        <dbReference type="EMBL" id="SVA93893.1"/>
    </source>
</evidence>
<dbReference type="InterPro" id="IPR024607">
    <property type="entry name" value="Sulfatase_CS"/>
</dbReference>
<dbReference type="Gene3D" id="3.40.720.10">
    <property type="entry name" value="Alkaline Phosphatase, subunit A"/>
    <property type="match status" value="1"/>
</dbReference>
<gene>
    <name evidence="4" type="ORF">METZ01_LOCUS146747</name>
</gene>
<evidence type="ECO:0000256" key="1">
    <source>
        <dbReference type="ARBA" id="ARBA00008779"/>
    </source>
</evidence>
<dbReference type="InterPro" id="IPR017850">
    <property type="entry name" value="Alkaline_phosphatase_core_sf"/>
</dbReference>
<evidence type="ECO:0000259" key="3">
    <source>
        <dbReference type="Pfam" id="PF00884"/>
    </source>
</evidence>
<organism evidence="4">
    <name type="scientific">marine metagenome</name>
    <dbReference type="NCBI Taxonomy" id="408172"/>
    <lineage>
        <taxon>unclassified sequences</taxon>
        <taxon>metagenomes</taxon>
        <taxon>ecological metagenomes</taxon>
    </lineage>
</organism>
<dbReference type="PANTHER" id="PTHR43751:SF3">
    <property type="entry name" value="SULFATASE N-TERMINAL DOMAIN-CONTAINING PROTEIN"/>
    <property type="match status" value="1"/>
</dbReference>
<feature type="non-terminal residue" evidence="4">
    <location>
        <position position="117"/>
    </location>
</feature>
<protein>
    <recommendedName>
        <fullName evidence="3">Sulfatase N-terminal domain-containing protein</fullName>
    </recommendedName>
</protein>
<feature type="domain" description="Sulfatase N-terminal" evidence="3">
    <location>
        <begin position="13"/>
        <end position="85"/>
    </location>
</feature>
<sequence length="117" mass="13027">MLLVSCGEKQNRPNIIYILADDLGYGEIGVYGQELIETTHIDALARTGMRFSQHYSGSPVCAPSRSVLMTGQHSGHTHIRGNDEWTERGDTWDYAAMFDNPFLEGQRPLLDSIITVA</sequence>
<comment type="similarity">
    <text evidence="1">Belongs to the sulfatase family.</text>
</comment>
<dbReference type="SUPFAM" id="SSF53649">
    <property type="entry name" value="Alkaline phosphatase-like"/>
    <property type="match status" value="1"/>
</dbReference>
<keyword evidence="2" id="KW-0378">Hydrolase</keyword>
<dbReference type="Pfam" id="PF00884">
    <property type="entry name" value="Sulfatase"/>
    <property type="match status" value="1"/>
</dbReference>
<dbReference type="AlphaFoldDB" id="A0A381ZYU3"/>
<reference evidence="4" key="1">
    <citation type="submission" date="2018-05" db="EMBL/GenBank/DDBJ databases">
        <authorList>
            <person name="Lanie J.A."/>
            <person name="Ng W.-L."/>
            <person name="Kazmierczak K.M."/>
            <person name="Andrzejewski T.M."/>
            <person name="Davidsen T.M."/>
            <person name="Wayne K.J."/>
            <person name="Tettelin H."/>
            <person name="Glass J.I."/>
            <person name="Rusch D."/>
            <person name="Podicherti R."/>
            <person name="Tsui H.-C.T."/>
            <person name="Winkler M.E."/>
        </authorList>
    </citation>
    <scope>NUCLEOTIDE SEQUENCE</scope>
</reference>
<dbReference type="EMBL" id="UINC01023035">
    <property type="protein sequence ID" value="SVA93893.1"/>
    <property type="molecule type" value="Genomic_DNA"/>
</dbReference>
<dbReference type="InterPro" id="IPR052701">
    <property type="entry name" value="GAG_Ulvan_Degrading_Sulfatases"/>
</dbReference>
<dbReference type="InterPro" id="IPR000917">
    <property type="entry name" value="Sulfatase_N"/>
</dbReference>
<evidence type="ECO:0000256" key="2">
    <source>
        <dbReference type="ARBA" id="ARBA00022801"/>
    </source>
</evidence>
<proteinExistence type="inferred from homology"/>
<name>A0A381ZYU3_9ZZZZ</name>
<accession>A0A381ZYU3</accession>
<dbReference type="PANTHER" id="PTHR43751">
    <property type="entry name" value="SULFATASE"/>
    <property type="match status" value="1"/>
</dbReference>